<dbReference type="InterPro" id="IPR001492">
    <property type="entry name" value="Flagellin"/>
</dbReference>
<protein>
    <submittedName>
        <fullName evidence="4">Flagellar hook-associated protein FlgL</fullName>
    </submittedName>
</protein>
<dbReference type="InterPro" id="IPR001029">
    <property type="entry name" value="Flagellin_N"/>
</dbReference>
<dbReference type="InterPro" id="IPR013384">
    <property type="entry name" value="Flagell_FlgL"/>
</dbReference>
<organism evidence="4">
    <name type="scientific">hydrothermal vent metagenome</name>
    <dbReference type="NCBI Taxonomy" id="652676"/>
    <lineage>
        <taxon>unclassified sequences</taxon>
        <taxon>metagenomes</taxon>
        <taxon>ecological metagenomes</taxon>
    </lineage>
</organism>
<dbReference type="PANTHER" id="PTHR42792:SF1">
    <property type="entry name" value="FLAGELLAR HOOK-ASSOCIATED PROTEIN 3"/>
    <property type="match status" value="1"/>
</dbReference>
<dbReference type="GO" id="GO:0071973">
    <property type="term" value="P:bacterial-type flagellum-dependent cell motility"/>
    <property type="evidence" value="ECO:0007669"/>
    <property type="project" value="InterPro"/>
</dbReference>
<gene>
    <name evidence="4" type="ORF">MNBD_GAMMA21-259</name>
</gene>
<proteinExistence type="predicted"/>
<dbReference type="NCBIfam" id="TIGR02550">
    <property type="entry name" value="flagell_flgL"/>
    <property type="match status" value="1"/>
</dbReference>
<accession>A0A3B1AL40</accession>
<keyword evidence="4" id="KW-0282">Flagellum</keyword>
<dbReference type="Pfam" id="PF00669">
    <property type="entry name" value="Flagellin_N"/>
    <property type="match status" value="1"/>
</dbReference>
<dbReference type="PANTHER" id="PTHR42792">
    <property type="entry name" value="FLAGELLIN"/>
    <property type="match status" value="1"/>
</dbReference>
<dbReference type="InterPro" id="IPR046358">
    <property type="entry name" value="Flagellin_C"/>
</dbReference>
<evidence type="ECO:0000313" key="4">
    <source>
        <dbReference type="EMBL" id="VAX00703.1"/>
    </source>
</evidence>
<feature type="domain" description="Flagellin N-terminal" evidence="2">
    <location>
        <begin position="5"/>
        <end position="142"/>
    </location>
</feature>
<dbReference type="Gene3D" id="1.20.1330.10">
    <property type="entry name" value="f41 fragment of flagellin, N-terminal domain"/>
    <property type="match status" value="1"/>
</dbReference>
<dbReference type="GO" id="GO:0009424">
    <property type="term" value="C:bacterial-type flagellum hook"/>
    <property type="evidence" value="ECO:0007669"/>
    <property type="project" value="InterPro"/>
</dbReference>
<dbReference type="GO" id="GO:0005198">
    <property type="term" value="F:structural molecule activity"/>
    <property type="evidence" value="ECO:0007669"/>
    <property type="project" value="InterPro"/>
</dbReference>
<dbReference type="Pfam" id="PF00700">
    <property type="entry name" value="Flagellin_C"/>
    <property type="match status" value="1"/>
</dbReference>
<sequence>MALRVSTSQFHKVAVDSMLEQQKKLSKIQQQVATGRKIHRPSDDPVASAKIVKLNDILKTSDQFQSNIVAARAKLTLEESALADVVEVYHRVRELTIQANNASQTNETRSFIAEEISQLLDEVVGLANAADSNGEFLFSGNKGKFKPFSKNSTGGYDYSGDDGQRLIQIGPRRRVAINDSGSDVFREIRDGNGKFNILEGKLNQGSGVSDPGTVTGNYNMGTYAIQFDRKDSINPEEPVTYSVVDDKGKEILPAGQKYIEGASIDFAGIHTFIKGQPEPGDYFVVRPSFHQDIFTTLNQFVGQLKEGHGTDAGQARLNNVVNRLLVSIDQALGKVLEVRANVGARLNALESQGNINESVKIQVKTILSDVEDLDYGQAVSDLNLKLTGLQASQKAFTRVQDISLFDYI</sequence>
<evidence type="ECO:0000259" key="2">
    <source>
        <dbReference type="Pfam" id="PF00669"/>
    </source>
</evidence>
<dbReference type="PRINTS" id="PR00207">
    <property type="entry name" value="FLAGELLIN"/>
</dbReference>
<evidence type="ECO:0000259" key="3">
    <source>
        <dbReference type="Pfam" id="PF00700"/>
    </source>
</evidence>
<keyword evidence="4" id="KW-0966">Cell projection</keyword>
<dbReference type="SUPFAM" id="SSF64518">
    <property type="entry name" value="Phase 1 flagellin"/>
    <property type="match status" value="1"/>
</dbReference>
<keyword evidence="4" id="KW-0969">Cilium</keyword>
<dbReference type="AlphaFoldDB" id="A0A3B1AL40"/>
<dbReference type="EMBL" id="UOFR01000078">
    <property type="protein sequence ID" value="VAX00703.1"/>
    <property type="molecule type" value="Genomic_DNA"/>
</dbReference>
<evidence type="ECO:0000256" key="1">
    <source>
        <dbReference type="ARBA" id="ARBA00023143"/>
    </source>
</evidence>
<name>A0A3B1AL40_9ZZZZ</name>
<keyword evidence="1" id="KW-0975">Bacterial flagellum</keyword>
<reference evidence="4" key="1">
    <citation type="submission" date="2018-06" db="EMBL/GenBank/DDBJ databases">
        <authorList>
            <person name="Zhirakovskaya E."/>
        </authorList>
    </citation>
    <scope>NUCLEOTIDE SEQUENCE</scope>
</reference>
<feature type="domain" description="Flagellin C-terminal" evidence="3">
    <location>
        <begin position="327"/>
        <end position="407"/>
    </location>
</feature>